<evidence type="ECO:0000313" key="4">
    <source>
        <dbReference type="Proteomes" id="UP000756346"/>
    </source>
</evidence>
<dbReference type="GO" id="GO:0005802">
    <property type="term" value="C:trans-Golgi network"/>
    <property type="evidence" value="ECO:0007669"/>
    <property type="project" value="TreeGrafter"/>
</dbReference>
<dbReference type="AlphaFoldDB" id="A0A9P9BN38"/>
<dbReference type="EMBL" id="JAGTJQ010000008">
    <property type="protein sequence ID" value="KAH7026561.1"/>
    <property type="molecule type" value="Genomic_DNA"/>
</dbReference>
<protein>
    <submittedName>
        <fullName evidence="3">TRAPP trafficking subunit Trs65-domain-containing protein</fullName>
    </submittedName>
</protein>
<name>A0A9P9BN38_9PEZI</name>
<comment type="caution">
    <text evidence="3">The sequence shown here is derived from an EMBL/GenBank/DDBJ whole genome shotgun (WGS) entry which is preliminary data.</text>
</comment>
<evidence type="ECO:0000256" key="1">
    <source>
        <dbReference type="SAM" id="MobiDB-lite"/>
    </source>
</evidence>
<dbReference type="PANTHER" id="PTHR28159:SF1">
    <property type="entry name" value="TRAFFICKING PROTEIN PARTICLE COMPLEX II-SPECIFIC SUBUNIT 65"/>
    <property type="match status" value="1"/>
</dbReference>
<evidence type="ECO:0000313" key="3">
    <source>
        <dbReference type="EMBL" id="KAH7026561.1"/>
    </source>
</evidence>
<evidence type="ECO:0000259" key="2">
    <source>
        <dbReference type="Pfam" id="PF12735"/>
    </source>
</evidence>
<dbReference type="RefSeq" id="XP_046009778.1">
    <property type="nucleotide sequence ID" value="XM_046154902.1"/>
</dbReference>
<dbReference type="GeneID" id="70184448"/>
<accession>A0A9P9BN38</accession>
<sequence>MAVPMLDDGTDMPLDFVECSSLTYFVPLDSALDLETAFDPSDAEPFAGVDCRESLFFDENVQLYLVLKTTHGDNESLQAILRGLSIAVEAQVVNNSGLDKDSAASSEVIFSGTLNGSESPQIVSSVGRNEAAGCTCVVWKLPVFLARPRMRLQKPAVIITANASLMSTTSSVVDASSDGYLTSGVPSSLNLLGAIGTDPSLNGVKPRLSALRVSRVAPVTQHAQDHLRPIKSLSKLTTKIFPVCHSRVRFSRPNAKPTTTTVIAILEVDFTPFFDCEVILNSITLELADGTVENLTDHADLRLPLSCVAHDHVVFLYRVAPADDLTVAKNPTRDMDITITATALVEPGQCEPELKMAWRAAVDFTLPLNPGYGATMQPMQRSHRPGQLSIGGDSMTSLIAPSVARPDALPSLEASTTRVEKSVPELGITMTFTAPPTDLKISIGSEFAWNIFIVNRSSSATSMRKLALVVIPRRRRNEARVTRPPSMSRPFGSFSSIGQPHGKAAAQRDRSVADAVMDDNIVHAMQRSSIVDSADVACLSGDVRVGPLAAGACHSVELKFLALRSGIVSVEAVRVVDLATNEHVDVRDLPTTIVEALD</sequence>
<dbReference type="Pfam" id="PF12735">
    <property type="entry name" value="IgD3_Trs65"/>
    <property type="match status" value="1"/>
</dbReference>
<reference evidence="3" key="1">
    <citation type="journal article" date="2021" name="Nat. Commun.">
        <title>Genetic determinants of endophytism in the Arabidopsis root mycobiome.</title>
        <authorList>
            <person name="Mesny F."/>
            <person name="Miyauchi S."/>
            <person name="Thiergart T."/>
            <person name="Pickel B."/>
            <person name="Atanasova L."/>
            <person name="Karlsson M."/>
            <person name="Huettel B."/>
            <person name="Barry K.W."/>
            <person name="Haridas S."/>
            <person name="Chen C."/>
            <person name="Bauer D."/>
            <person name="Andreopoulos W."/>
            <person name="Pangilinan J."/>
            <person name="LaButti K."/>
            <person name="Riley R."/>
            <person name="Lipzen A."/>
            <person name="Clum A."/>
            <person name="Drula E."/>
            <person name="Henrissat B."/>
            <person name="Kohler A."/>
            <person name="Grigoriev I.V."/>
            <person name="Martin F.M."/>
            <person name="Hacquard S."/>
        </authorList>
    </citation>
    <scope>NUCLEOTIDE SEQUENCE</scope>
    <source>
        <strain evidence="3">MPI-CAGE-CH-0230</strain>
    </source>
</reference>
<keyword evidence="4" id="KW-1185">Reference proteome</keyword>
<feature type="domain" description="Trafficking protein particle complex II-specific subunit 65 IgD3" evidence="2">
    <location>
        <begin position="405"/>
        <end position="594"/>
    </location>
</feature>
<dbReference type="InterPro" id="IPR055420">
    <property type="entry name" value="IgD3_Trs65"/>
</dbReference>
<feature type="region of interest" description="Disordered" evidence="1">
    <location>
        <begin position="479"/>
        <end position="500"/>
    </location>
</feature>
<dbReference type="Proteomes" id="UP000756346">
    <property type="component" value="Unassembled WGS sequence"/>
</dbReference>
<organism evidence="3 4">
    <name type="scientific">Microdochium trichocladiopsis</name>
    <dbReference type="NCBI Taxonomy" id="1682393"/>
    <lineage>
        <taxon>Eukaryota</taxon>
        <taxon>Fungi</taxon>
        <taxon>Dikarya</taxon>
        <taxon>Ascomycota</taxon>
        <taxon>Pezizomycotina</taxon>
        <taxon>Sordariomycetes</taxon>
        <taxon>Xylariomycetidae</taxon>
        <taxon>Xylariales</taxon>
        <taxon>Microdochiaceae</taxon>
        <taxon>Microdochium</taxon>
    </lineage>
</organism>
<dbReference type="GO" id="GO:1990071">
    <property type="term" value="C:TRAPPII protein complex"/>
    <property type="evidence" value="ECO:0007669"/>
    <property type="project" value="InterPro"/>
</dbReference>
<gene>
    <name evidence="3" type="ORF">B0I36DRAFT_330900</name>
</gene>
<dbReference type="PANTHER" id="PTHR28159">
    <property type="entry name" value="TRAFFICKING PROTEIN PARTICLE COMPLEX II-SPECIFIC SUBUNIT 65"/>
    <property type="match status" value="1"/>
</dbReference>
<dbReference type="InterPro" id="IPR024662">
    <property type="entry name" value="Trs65"/>
</dbReference>
<proteinExistence type="predicted"/>
<dbReference type="OrthoDB" id="5345392at2759"/>
<dbReference type="GO" id="GO:0006891">
    <property type="term" value="P:intra-Golgi vesicle-mediated transport"/>
    <property type="evidence" value="ECO:0007669"/>
    <property type="project" value="InterPro"/>
</dbReference>